<evidence type="ECO:0000256" key="1">
    <source>
        <dbReference type="SAM" id="MobiDB-lite"/>
    </source>
</evidence>
<dbReference type="Proteomes" id="UP000036367">
    <property type="component" value="Unassembled WGS sequence"/>
</dbReference>
<comment type="caution">
    <text evidence="2">The sequence shown here is derived from an EMBL/GenBank/DDBJ whole genome shotgun (WGS) entry which is preliminary data.</text>
</comment>
<organism evidence="2 3">
    <name type="scientific">Rhodopirellula islandica</name>
    <dbReference type="NCBI Taxonomy" id="595434"/>
    <lineage>
        <taxon>Bacteria</taxon>
        <taxon>Pseudomonadati</taxon>
        <taxon>Planctomycetota</taxon>
        <taxon>Planctomycetia</taxon>
        <taxon>Pirellulales</taxon>
        <taxon>Pirellulaceae</taxon>
        <taxon>Rhodopirellula</taxon>
    </lineage>
</organism>
<dbReference type="STRING" id="595434.RISK_006348"/>
<dbReference type="EMBL" id="LECT01000052">
    <property type="protein sequence ID" value="KLU01632.1"/>
    <property type="molecule type" value="Genomic_DNA"/>
</dbReference>
<reference evidence="2" key="1">
    <citation type="submission" date="2015-05" db="EMBL/GenBank/DDBJ databases">
        <title>Permanent draft genome of Rhodopirellula islandicus K833.</title>
        <authorList>
            <person name="Kizina J."/>
            <person name="Richter M."/>
            <person name="Glockner F.O."/>
            <person name="Harder J."/>
        </authorList>
    </citation>
    <scope>NUCLEOTIDE SEQUENCE [LARGE SCALE GENOMIC DNA]</scope>
    <source>
        <strain evidence="2">K833</strain>
    </source>
</reference>
<feature type="region of interest" description="Disordered" evidence="1">
    <location>
        <begin position="1"/>
        <end position="23"/>
    </location>
</feature>
<gene>
    <name evidence="2" type="ORF">RISK_006348</name>
</gene>
<sequence>MEAMTGLVPKEHHGGDPRPGRGRRRAFCVGLADRFVEFAVGWPLLADIRQSDGQECPS</sequence>
<keyword evidence="3" id="KW-1185">Reference proteome</keyword>
<evidence type="ECO:0000313" key="2">
    <source>
        <dbReference type="EMBL" id="KLU01632.1"/>
    </source>
</evidence>
<evidence type="ECO:0000313" key="3">
    <source>
        <dbReference type="Proteomes" id="UP000036367"/>
    </source>
</evidence>
<dbReference type="AlphaFoldDB" id="A0A0J1B4F6"/>
<name>A0A0J1B4F6_RHOIS</name>
<protein>
    <submittedName>
        <fullName evidence="2">Uncharacterized protein</fullName>
    </submittedName>
</protein>
<feature type="compositionally biased region" description="Basic and acidic residues" evidence="1">
    <location>
        <begin position="9"/>
        <end position="19"/>
    </location>
</feature>
<accession>A0A0J1B4F6</accession>
<proteinExistence type="predicted"/>